<dbReference type="Proteomes" id="UP000680815">
    <property type="component" value="Unassembled WGS sequence"/>
</dbReference>
<evidence type="ECO:0000313" key="2">
    <source>
        <dbReference type="EMBL" id="MBP0465979.1"/>
    </source>
</evidence>
<dbReference type="EMBL" id="JAGIYZ010000021">
    <property type="protein sequence ID" value="MBP0465979.1"/>
    <property type="molecule type" value="Genomic_DNA"/>
</dbReference>
<sequence>MQRIPLDWMPGDQRRRSQPPEPEPRGWTAPTSDSAMDNLETGIARLLAALWDEPDERGRYPWRDAAQPGQPDLVWMGRELDDAAARHEVQVKFSNLFSTAKPEALAAEFIGTSPRAATLLVWRAAVRQGRDLGTCEWCGGLFAHGSRPGPLFCRQDHALAAAAHRRQTSGGR</sequence>
<protein>
    <submittedName>
        <fullName evidence="2">Uncharacterized protein</fullName>
    </submittedName>
</protein>
<comment type="caution">
    <text evidence="2">The sequence shown here is derived from an EMBL/GenBank/DDBJ whole genome shotgun (WGS) entry which is preliminary data.</text>
</comment>
<accession>A0ABS4AX93</accession>
<evidence type="ECO:0000313" key="3">
    <source>
        <dbReference type="Proteomes" id="UP000680815"/>
    </source>
</evidence>
<organism evidence="2 3">
    <name type="scientific">Roseomonas nitratireducens</name>
    <dbReference type="NCBI Taxonomy" id="2820810"/>
    <lineage>
        <taxon>Bacteria</taxon>
        <taxon>Pseudomonadati</taxon>
        <taxon>Pseudomonadota</taxon>
        <taxon>Alphaproteobacteria</taxon>
        <taxon>Acetobacterales</taxon>
        <taxon>Roseomonadaceae</taxon>
        <taxon>Roseomonas</taxon>
    </lineage>
</organism>
<reference evidence="2 3" key="1">
    <citation type="submission" date="2021-03" db="EMBL/GenBank/DDBJ databases">
        <authorList>
            <person name="So Y."/>
        </authorList>
    </citation>
    <scope>NUCLEOTIDE SEQUENCE [LARGE SCALE GENOMIC DNA]</scope>
    <source>
        <strain evidence="2 3">PWR1</strain>
    </source>
</reference>
<proteinExistence type="predicted"/>
<gene>
    <name evidence="2" type="ORF">J5Y09_18780</name>
</gene>
<evidence type="ECO:0000256" key="1">
    <source>
        <dbReference type="SAM" id="MobiDB-lite"/>
    </source>
</evidence>
<keyword evidence="3" id="KW-1185">Reference proteome</keyword>
<dbReference type="RefSeq" id="WP_209353362.1">
    <property type="nucleotide sequence ID" value="NZ_JAGIYZ010000021.1"/>
</dbReference>
<feature type="region of interest" description="Disordered" evidence="1">
    <location>
        <begin position="1"/>
        <end position="35"/>
    </location>
</feature>
<name>A0ABS4AX93_9PROT</name>